<comment type="caution">
    <text evidence="1">The sequence shown here is derived from an EMBL/GenBank/DDBJ whole genome shotgun (WGS) entry which is preliminary data.</text>
</comment>
<dbReference type="GeneID" id="66079479"/>
<reference evidence="1" key="1">
    <citation type="journal article" date="2021" name="Genome Biol. Evol.">
        <title>The assembled and annotated genome of the fairy-ring fungus Marasmius oreades.</title>
        <authorList>
            <person name="Hiltunen M."/>
            <person name="Ament-Velasquez S.L."/>
            <person name="Johannesson H."/>
        </authorList>
    </citation>
    <scope>NUCLEOTIDE SEQUENCE</scope>
    <source>
        <strain evidence="1">03SP1</strain>
    </source>
</reference>
<evidence type="ECO:0008006" key="3">
    <source>
        <dbReference type="Google" id="ProtNLM"/>
    </source>
</evidence>
<dbReference type="Proteomes" id="UP001049176">
    <property type="component" value="Chromosome 6"/>
</dbReference>
<dbReference type="EMBL" id="CM032186">
    <property type="protein sequence ID" value="KAG7091361.1"/>
    <property type="molecule type" value="Genomic_DNA"/>
</dbReference>
<dbReference type="InterPro" id="IPR011009">
    <property type="entry name" value="Kinase-like_dom_sf"/>
</dbReference>
<dbReference type="RefSeq" id="XP_043007831.1">
    <property type="nucleotide sequence ID" value="XM_043155365.1"/>
</dbReference>
<name>A0A9P7RX31_9AGAR</name>
<proteinExistence type="predicted"/>
<keyword evidence="2" id="KW-1185">Reference proteome</keyword>
<organism evidence="1 2">
    <name type="scientific">Marasmius oreades</name>
    <name type="common">fairy-ring Marasmius</name>
    <dbReference type="NCBI Taxonomy" id="181124"/>
    <lineage>
        <taxon>Eukaryota</taxon>
        <taxon>Fungi</taxon>
        <taxon>Dikarya</taxon>
        <taxon>Basidiomycota</taxon>
        <taxon>Agaricomycotina</taxon>
        <taxon>Agaricomycetes</taxon>
        <taxon>Agaricomycetidae</taxon>
        <taxon>Agaricales</taxon>
        <taxon>Marasmiineae</taxon>
        <taxon>Marasmiaceae</taxon>
        <taxon>Marasmius</taxon>
    </lineage>
</organism>
<sequence length="437" mass="49872">MDHYGLPTTIYSPQVARMTEKFRNIETVEVTEEIVRQAKKLVYIGTKLYGNEGDREIDLKEPLEEIFGHAEWQKAVNGKRAYPGAVWDLSMVYEGKNEKGLKGNAQLQGLVSRLHIIQDSKREGKYLASNLPCINISISSTSFEVCLTVMTHALLVDNDFKMDIRGGLHLDKDILMVARALTILADGLQDLKKYYNDVQIQGDKRADYPFPSPICQDTLKLPTYGPLSFLERLSPSDIFTVPDVIRPDVVQKQSTADRFKYSMRLFRAMMPDKTVVIVKSTPTYNPDAHELLAAEDLAPKLLYYTKVVGDWWMIVMEYLDQAQNAYTYLLNSLTLSLPHSVYDDVKTALRKLHEKDIVFGDVRLQNIMVAADKKRADRVRGYLVEFDWCGVEGEARYPITMSDLKVYRETGMHAYGKMLMYHDTELLEGLTHLFDAA</sequence>
<evidence type="ECO:0000313" key="2">
    <source>
        <dbReference type="Proteomes" id="UP001049176"/>
    </source>
</evidence>
<dbReference type="AlphaFoldDB" id="A0A9P7RX31"/>
<gene>
    <name evidence="1" type="ORF">E1B28_010403</name>
</gene>
<accession>A0A9P7RX31</accession>
<protein>
    <recommendedName>
        <fullName evidence="3">Protein kinase domain-containing protein</fullName>
    </recommendedName>
</protein>
<dbReference type="SUPFAM" id="SSF56112">
    <property type="entry name" value="Protein kinase-like (PK-like)"/>
    <property type="match status" value="1"/>
</dbReference>
<evidence type="ECO:0000313" key="1">
    <source>
        <dbReference type="EMBL" id="KAG7091361.1"/>
    </source>
</evidence>
<dbReference type="KEGG" id="more:E1B28_010403"/>
<dbReference type="Gene3D" id="1.10.510.10">
    <property type="entry name" value="Transferase(Phosphotransferase) domain 1"/>
    <property type="match status" value="1"/>
</dbReference>
<dbReference type="OrthoDB" id="3041868at2759"/>